<organism evidence="2 3">
    <name type="scientific">Aurantiacibacter rhizosphaerae</name>
    <dbReference type="NCBI Taxonomy" id="2691582"/>
    <lineage>
        <taxon>Bacteria</taxon>
        <taxon>Pseudomonadati</taxon>
        <taxon>Pseudomonadota</taxon>
        <taxon>Alphaproteobacteria</taxon>
        <taxon>Sphingomonadales</taxon>
        <taxon>Erythrobacteraceae</taxon>
        <taxon>Aurantiacibacter</taxon>
    </lineage>
</organism>
<dbReference type="GO" id="GO:0016787">
    <property type="term" value="F:hydrolase activity"/>
    <property type="evidence" value="ECO:0007669"/>
    <property type="project" value="UniProtKB-KW"/>
</dbReference>
<evidence type="ECO:0000313" key="2">
    <source>
        <dbReference type="EMBL" id="MWV27880.1"/>
    </source>
</evidence>
<dbReference type="InterPro" id="IPR036412">
    <property type="entry name" value="HAD-like_sf"/>
</dbReference>
<feature type="transmembrane region" description="Helical" evidence="1">
    <location>
        <begin position="109"/>
        <end position="129"/>
    </location>
</feature>
<comment type="caution">
    <text evidence="2">The sequence shown here is derived from an EMBL/GenBank/DDBJ whole genome shotgun (WGS) entry which is preliminary data.</text>
</comment>
<reference evidence="2 3" key="2">
    <citation type="submission" date="2020-02" db="EMBL/GenBank/DDBJ databases">
        <title>Erythrobacter dongmakensis sp. nov., isolated from a tidal mudflat.</title>
        <authorList>
            <person name="Kim I.S."/>
        </authorList>
    </citation>
    <scope>NUCLEOTIDE SEQUENCE [LARGE SCALE GENOMIC DNA]</scope>
    <source>
        <strain evidence="2 3">GH3-10</strain>
    </source>
</reference>
<accession>A0A844XDH5</accession>
<keyword evidence="3" id="KW-1185">Reference proteome</keyword>
<reference evidence="2 3" key="1">
    <citation type="submission" date="2019-12" db="EMBL/GenBank/DDBJ databases">
        <authorList>
            <person name="Lee S.D."/>
        </authorList>
    </citation>
    <scope>NUCLEOTIDE SEQUENCE [LARGE SCALE GENOMIC DNA]</scope>
    <source>
        <strain evidence="2 3">GH3-10</strain>
    </source>
</reference>
<dbReference type="RefSeq" id="WP_160485543.1">
    <property type="nucleotide sequence ID" value="NZ_WUBR01000002.1"/>
</dbReference>
<dbReference type="SUPFAM" id="SSF56784">
    <property type="entry name" value="HAD-like"/>
    <property type="match status" value="1"/>
</dbReference>
<name>A0A844XDH5_9SPHN</name>
<dbReference type="Gene3D" id="3.40.50.1000">
    <property type="entry name" value="HAD superfamily/HAD-like"/>
    <property type="match status" value="1"/>
</dbReference>
<evidence type="ECO:0000256" key="1">
    <source>
        <dbReference type="SAM" id="Phobius"/>
    </source>
</evidence>
<dbReference type="Pfam" id="PF12710">
    <property type="entry name" value="HAD"/>
    <property type="match status" value="1"/>
</dbReference>
<feature type="transmembrane region" description="Helical" evidence="1">
    <location>
        <begin position="30"/>
        <end position="50"/>
    </location>
</feature>
<dbReference type="EMBL" id="WUBR01000002">
    <property type="protein sequence ID" value="MWV27880.1"/>
    <property type="molecule type" value="Genomic_DNA"/>
</dbReference>
<dbReference type="Gene3D" id="1.20.1440.100">
    <property type="entry name" value="SG protein - dephosphorylation function"/>
    <property type="match status" value="1"/>
</dbReference>
<keyword evidence="1" id="KW-0472">Membrane</keyword>
<evidence type="ECO:0000313" key="3">
    <source>
        <dbReference type="Proteomes" id="UP000461409"/>
    </source>
</evidence>
<protein>
    <submittedName>
        <fullName evidence="2">HAD-IB family hydrolase</fullName>
    </submittedName>
</protein>
<dbReference type="AlphaFoldDB" id="A0A844XDH5"/>
<proteinExistence type="predicted"/>
<sequence length="217" mass="23985">MRIAIYDLDRTLTQRATFTPFLMFCARRTAPWRLLALPIWIVAMLGYRAGLYSRTALKRFGLRLMTGSASPDRLRSVGEAFASRFIANPGLMPKTMAELKQDRRAGARLVIATAAFEFYATAFAAALGFDAVIATQWDGDAIPGGNCYGASKKARVLAWLEGEGIPRDRASIRFASDSFADAPLLDWADEPIFVTSSASQARRARVRGWRVIDPLET</sequence>
<keyword evidence="1" id="KW-0812">Transmembrane</keyword>
<keyword evidence="1" id="KW-1133">Transmembrane helix</keyword>
<dbReference type="Proteomes" id="UP000461409">
    <property type="component" value="Unassembled WGS sequence"/>
</dbReference>
<gene>
    <name evidence="2" type="ORF">GRF63_08170</name>
</gene>
<keyword evidence="2" id="KW-0378">Hydrolase</keyword>
<dbReference type="InterPro" id="IPR023214">
    <property type="entry name" value="HAD_sf"/>
</dbReference>